<proteinExistence type="predicted"/>
<dbReference type="InterPro" id="IPR017871">
    <property type="entry name" value="ABC_transporter-like_CS"/>
</dbReference>
<reference evidence="6" key="1">
    <citation type="submission" date="2023-11" db="EMBL/GenBank/DDBJ databases">
        <title>Scrofimicrobium hongkongense sp. nov., isolated from a patient with peritonitis.</title>
        <authorList>
            <person name="Lao H.Y."/>
            <person name="Wong A.Y.P."/>
            <person name="Ng T.L."/>
            <person name="Wong R.Y.L."/>
            <person name="Yau M.C.Y."/>
            <person name="Lam J.Y.W."/>
            <person name="Siu G.K.H."/>
        </authorList>
    </citation>
    <scope>NUCLEOTIDE SEQUENCE</scope>
    <source>
        <strain evidence="6">R131</strain>
    </source>
</reference>
<dbReference type="RefSeq" id="WP_350257718.1">
    <property type="nucleotide sequence ID" value="NZ_CP138335.1"/>
</dbReference>
<feature type="domain" description="ABC transporter" evidence="5">
    <location>
        <begin position="4"/>
        <end position="243"/>
    </location>
</feature>
<gene>
    <name evidence="6" type="ORF">SAC06_07650</name>
</gene>
<evidence type="ECO:0000313" key="6">
    <source>
        <dbReference type="EMBL" id="XBW07513.1"/>
    </source>
</evidence>
<keyword evidence="1" id="KW-0813">Transport</keyword>
<accession>A0AAU7V848</accession>
<dbReference type="PROSITE" id="PS00211">
    <property type="entry name" value="ABC_TRANSPORTER_1"/>
    <property type="match status" value="1"/>
</dbReference>
<dbReference type="GO" id="GO:0005524">
    <property type="term" value="F:ATP binding"/>
    <property type="evidence" value="ECO:0007669"/>
    <property type="project" value="UniProtKB-KW"/>
</dbReference>
<evidence type="ECO:0000259" key="5">
    <source>
        <dbReference type="PROSITE" id="PS50893"/>
    </source>
</evidence>
<keyword evidence="3" id="KW-0547">Nucleotide-binding</keyword>
<dbReference type="AlphaFoldDB" id="A0AAU7V848"/>
<dbReference type="InterPro" id="IPR050107">
    <property type="entry name" value="ABC_carbohydrate_import_ATPase"/>
</dbReference>
<dbReference type="GO" id="GO:0016887">
    <property type="term" value="F:ATP hydrolysis activity"/>
    <property type="evidence" value="ECO:0007669"/>
    <property type="project" value="InterPro"/>
</dbReference>
<dbReference type="Gene3D" id="3.40.50.300">
    <property type="entry name" value="P-loop containing nucleotide triphosphate hydrolases"/>
    <property type="match status" value="2"/>
</dbReference>
<protein>
    <submittedName>
        <fullName evidence="6">Sugar ABC transporter ATP-binding protein</fullName>
    </submittedName>
</protein>
<dbReference type="CDD" id="cd03216">
    <property type="entry name" value="ABC_Carb_Monos_I"/>
    <property type="match status" value="1"/>
</dbReference>
<dbReference type="PANTHER" id="PTHR43790:SF9">
    <property type="entry name" value="GALACTOFURANOSE TRANSPORTER ATP-BINDING PROTEIN YTFR"/>
    <property type="match status" value="1"/>
</dbReference>
<name>A0AAU7V848_9ACTO</name>
<dbReference type="InterPro" id="IPR003439">
    <property type="entry name" value="ABC_transporter-like_ATP-bd"/>
</dbReference>
<dbReference type="CDD" id="cd03215">
    <property type="entry name" value="ABC_Carb_Monos_II"/>
    <property type="match status" value="1"/>
</dbReference>
<evidence type="ECO:0000256" key="4">
    <source>
        <dbReference type="ARBA" id="ARBA00022840"/>
    </source>
</evidence>
<evidence type="ECO:0000256" key="3">
    <source>
        <dbReference type="ARBA" id="ARBA00022741"/>
    </source>
</evidence>
<keyword evidence="2" id="KW-0677">Repeat</keyword>
<evidence type="ECO:0000256" key="1">
    <source>
        <dbReference type="ARBA" id="ARBA00022448"/>
    </source>
</evidence>
<dbReference type="Pfam" id="PF00005">
    <property type="entry name" value="ABC_tran"/>
    <property type="match status" value="2"/>
</dbReference>
<dbReference type="SMART" id="SM00382">
    <property type="entry name" value="AAA"/>
    <property type="match status" value="2"/>
</dbReference>
<dbReference type="PANTHER" id="PTHR43790">
    <property type="entry name" value="CARBOHYDRATE TRANSPORT ATP-BINDING PROTEIN MG119-RELATED"/>
    <property type="match status" value="1"/>
</dbReference>
<organism evidence="6">
    <name type="scientific">Scrofimicrobium appendicitidis</name>
    <dbReference type="NCBI Taxonomy" id="3079930"/>
    <lineage>
        <taxon>Bacteria</taxon>
        <taxon>Bacillati</taxon>
        <taxon>Actinomycetota</taxon>
        <taxon>Actinomycetes</taxon>
        <taxon>Actinomycetales</taxon>
        <taxon>Actinomycetaceae</taxon>
        <taxon>Scrofimicrobium</taxon>
    </lineage>
</organism>
<dbReference type="InterPro" id="IPR027417">
    <property type="entry name" value="P-loop_NTPase"/>
</dbReference>
<dbReference type="EMBL" id="CP138335">
    <property type="protein sequence ID" value="XBW07513.1"/>
    <property type="molecule type" value="Genomic_DNA"/>
</dbReference>
<evidence type="ECO:0000256" key="2">
    <source>
        <dbReference type="ARBA" id="ARBA00022737"/>
    </source>
</evidence>
<dbReference type="SUPFAM" id="SSF52540">
    <property type="entry name" value="P-loop containing nucleoside triphosphate hydrolases"/>
    <property type="match status" value="2"/>
</dbReference>
<feature type="domain" description="ABC transporter" evidence="5">
    <location>
        <begin position="258"/>
        <end position="501"/>
    </location>
</feature>
<dbReference type="PROSITE" id="PS50893">
    <property type="entry name" value="ABC_TRANSPORTER_2"/>
    <property type="match status" value="2"/>
</dbReference>
<dbReference type="KEGG" id="sapp:SAC06_07650"/>
<sequence length="508" mass="54635">MSLLEMTGVSKRYGGVQALAEAHLVVEKAQVHGLLGPNGSGKSTLNKVLTGTVKPDRAHIRLAGQDLQINRPLDAYHHRISAVYQQLSLIPQLTVAENLLLGTEITGQGFLKSRKMRAAAEEAIAPFWPGLDEGTTLDTEVSRLSPGSQQLVEVAKAMARKPQILVLDEATASLRRDQVQLVFDQVHALIEQEVSVVFVSHRLEEILALCSHATILRNGQTVATVDLATTSQPELVQLMVGEELTSAPPNRTTARGKSRDQVVLAVENLHSETLTGVDLEVQAGEIVGLGGLQGQGQSDLLHVLFGDWPHSSGTISTGGRVRDIRHPRGGIGAGLALVPGDRSTQGLFMKRPILENLSIVSLPRRLRGGVFVSLRQERKVGGAEVQRLRIKIGSLDDPVSSLSGGNQQKVVLGKWLLDQPQVVLLDDPTKGVDIGAKSEIYSIIRELTAAGVGVVLNSSDDEELLELCDRVLVMYEGAVVDHLIGDEITKDNLVAAALRVEEKGGDHV</sequence>
<dbReference type="InterPro" id="IPR003593">
    <property type="entry name" value="AAA+_ATPase"/>
</dbReference>
<keyword evidence="4 6" id="KW-0067">ATP-binding</keyword>